<dbReference type="FunFam" id="3.30.565.10:FF:000010">
    <property type="entry name" value="Sensor histidine kinase RcsC"/>
    <property type="match status" value="1"/>
</dbReference>
<dbReference type="SMART" id="SM00448">
    <property type="entry name" value="REC"/>
    <property type="match status" value="1"/>
</dbReference>
<accession>A0A4R2SC25</accession>
<evidence type="ECO:0000256" key="17">
    <source>
        <dbReference type="PROSITE-ProRule" id="PRU00169"/>
    </source>
</evidence>
<dbReference type="InterPro" id="IPR003594">
    <property type="entry name" value="HATPase_dom"/>
</dbReference>
<evidence type="ECO:0000256" key="16">
    <source>
        <dbReference type="ARBA" id="ARBA00074306"/>
    </source>
</evidence>
<feature type="coiled-coil region" evidence="18">
    <location>
        <begin position="196"/>
        <end position="237"/>
    </location>
</feature>
<dbReference type="PROSITE" id="PS50109">
    <property type="entry name" value="HIS_KIN"/>
    <property type="match status" value="1"/>
</dbReference>
<dbReference type="SUPFAM" id="SSF47384">
    <property type="entry name" value="Homodimeric domain of signal transducing histidine kinase"/>
    <property type="match status" value="1"/>
</dbReference>
<feature type="transmembrane region" description="Helical" evidence="19">
    <location>
        <begin position="145"/>
        <end position="166"/>
    </location>
</feature>
<keyword evidence="13" id="KW-0902">Two-component regulatory system</keyword>
<dbReference type="InterPro" id="IPR004358">
    <property type="entry name" value="Sig_transdc_His_kin-like_C"/>
</dbReference>
<dbReference type="InterPro" id="IPR036097">
    <property type="entry name" value="HisK_dim/P_sf"/>
</dbReference>
<keyword evidence="7" id="KW-0808">Transferase</keyword>
<feature type="transmembrane region" description="Helical" evidence="19">
    <location>
        <begin position="178"/>
        <end position="198"/>
    </location>
</feature>
<comment type="function">
    <text evidence="15">May play the central regulatory role in sporulation. It may be an element of the effector pathway responsible for the activation of sporulation genes in response to nutritional stress. Spo0A may act in concert with spo0H (a sigma factor) to control the expression of some genes that are critical to the sporulation process.</text>
</comment>
<dbReference type="EC" id="2.7.13.3" evidence="4"/>
<evidence type="ECO:0000256" key="3">
    <source>
        <dbReference type="ARBA" id="ARBA00006402"/>
    </source>
</evidence>
<proteinExistence type="inferred from homology"/>
<dbReference type="GO" id="GO:0000155">
    <property type="term" value="F:phosphorelay sensor kinase activity"/>
    <property type="evidence" value="ECO:0007669"/>
    <property type="project" value="InterPro"/>
</dbReference>
<dbReference type="CDD" id="cd16922">
    <property type="entry name" value="HATPase_EvgS-ArcB-TorS-like"/>
    <property type="match status" value="1"/>
</dbReference>
<evidence type="ECO:0000256" key="13">
    <source>
        <dbReference type="ARBA" id="ARBA00023012"/>
    </source>
</evidence>
<dbReference type="EMBL" id="SLXT01000002">
    <property type="protein sequence ID" value="TCP68725.1"/>
    <property type="molecule type" value="Genomic_DNA"/>
</dbReference>
<dbReference type="SUPFAM" id="SSF55874">
    <property type="entry name" value="ATPase domain of HSP90 chaperone/DNA topoisomerase II/histidine kinase"/>
    <property type="match status" value="1"/>
</dbReference>
<keyword evidence="10 22" id="KW-0418">Kinase</keyword>
<comment type="caution">
    <text evidence="22">The sequence shown here is derived from an EMBL/GenBank/DDBJ whole genome shotgun (WGS) entry which is preliminary data.</text>
</comment>
<dbReference type="OrthoDB" id="9809348at2"/>
<sequence length="631" mass="71455">MEKGRHTVIMNRWLHFFLDGYIHAPLEIRQKMKYCLYQTLICSAVVPIMLLTHTFEESSVLLLTGDLLMLLQVMATFFFIRKQKPIAATTVTLSLLLIIFLHNVVGDFFAAEPRPIERLTQTYTTILIGFFCVGLVCLRRWQLILYTFLALFVLLAHYEVIIHRFYSGLHNELTVSYLIAGVCIIICAGFISNLMLALSHELIRIAERNATELEEKVQQRTQELAQANQELARANQVKNDFLAIMSHEIRTPLNGIIGMTDLLQSTPLDEEQKEYASTVRESSELLLTVINDILDFSKIESGTLVLEEMDYELPVLIHSVRSLIKPNAEKKALTFEVWVDPLLPQIVHGDPTRLRQVLLNLLSNAVKFTMTGFVRLQVRFAGPADPPEALLFEVSDSGIGIPIEHQQLIFLPFAQAEHSTTRRFGGTGLGLSICKQLVTRMGGQIGFQSQPNQGSTFWFTLPITNLKSQAMQAAAENRCHSQRKLTISHPPRHPVLIVDDSLINERLFRAQMKQLGVPIQIAHHGQEALYAVAQNQYSLVLMDCQMPVMDGWEATRRIRQVETEAKSETGTGRRLCIIAVTADASQYAQEQCLQAGMDDILHKPLRLHELHAMLEKWLPFAESPDHQKQCS</sequence>
<dbReference type="PRINTS" id="PR00344">
    <property type="entry name" value="BCTRLSENSOR"/>
</dbReference>
<dbReference type="Pfam" id="PF00072">
    <property type="entry name" value="Response_reg"/>
    <property type="match status" value="1"/>
</dbReference>
<dbReference type="CDD" id="cd17546">
    <property type="entry name" value="REC_hyHK_CKI1_RcsC-like"/>
    <property type="match status" value="1"/>
</dbReference>
<feature type="domain" description="Response regulatory" evidence="21">
    <location>
        <begin position="494"/>
        <end position="618"/>
    </location>
</feature>
<dbReference type="Gene3D" id="3.30.565.10">
    <property type="entry name" value="Histidine kinase-like ATPase, C-terminal domain"/>
    <property type="match status" value="1"/>
</dbReference>
<feature type="modified residue" description="4-aspartylphosphate" evidence="17">
    <location>
        <position position="543"/>
    </location>
</feature>
<feature type="domain" description="Histidine kinase" evidence="20">
    <location>
        <begin position="244"/>
        <end position="465"/>
    </location>
</feature>
<feature type="transmembrane region" description="Helical" evidence="19">
    <location>
        <begin position="87"/>
        <end position="110"/>
    </location>
</feature>
<dbReference type="SMART" id="SM00387">
    <property type="entry name" value="HATPase_c"/>
    <property type="match status" value="1"/>
</dbReference>
<evidence type="ECO:0000256" key="14">
    <source>
        <dbReference type="ARBA" id="ARBA00023136"/>
    </source>
</evidence>
<evidence type="ECO:0000256" key="4">
    <source>
        <dbReference type="ARBA" id="ARBA00012438"/>
    </source>
</evidence>
<dbReference type="Gene3D" id="3.40.50.2300">
    <property type="match status" value="1"/>
</dbReference>
<dbReference type="Proteomes" id="UP000294813">
    <property type="component" value="Unassembled WGS sequence"/>
</dbReference>
<evidence type="ECO:0000256" key="9">
    <source>
        <dbReference type="ARBA" id="ARBA00022741"/>
    </source>
</evidence>
<dbReference type="InterPro" id="IPR036890">
    <property type="entry name" value="HATPase_C_sf"/>
</dbReference>
<evidence type="ECO:0000256" key="15">
    <source>
        <dbReference type="ARBA" id="ARBA00024867"/>
    </source>
</evidence>
<dbReference type="PANTHER" id="PTHR45339">
    <property type="entry name" value="HYBRID SIGNAL TRANSDUCTION HISTIDINE KINASE J"/>
    <property type="match status" value="1"/>
</dbReference>
<evidence type="ECO:0000256" key="7">
    <source>
        <dbReference type="ARBA" id="ARBA00022679"/>
    </source>
</evidence>
<keyword evidence="18" id="KW-0175">Coiled coil</keyword>
<keyword evidence="9" id="KW-0547">Nucleotide-binding</keyword>
<dbReference type="FunFam" id="1.10.287.130:FF:000004">
    <property type="entry name" value="Ethylene receptor 1"/>
    <property type="match status" value="1"/>
</dbReference>
<evidence type="ECO:0000259" key="21">
    <source>
        <dbReference type="PROSITE" id="PS50110"/>
    </source>
</evidence>
<evidence type="ECO:0000256" key="1">
    <source>
        <dbReference type="ARBA" id="ARBA00000085"/>
    </source>
</evidence>
<dbReference type="GO" id="GO:0016020">
    <property type="term" value="C:membrane"/>
    <property type="evidence" value="ECO:0007669"/>
    <property type="project" value="UniProtKB-SubCell"/>
</dbReference>
<reference evidence="22 23" key="1">
    <citation type="submission" date="2019-03" db="EMBL/GenBank/DDBJ databases">
        <title>Genomic Encyclopedia of Type Strains, Phase IV (KMG-IV): sequencing the most valuable type-strain genomes for metagenomic binning, comparative biology and taxonomic classification.</title>
        <authorList>
            <person name="Goeker M."/>
        </authorList>
    </citation>
    <scope>NUCLEOTIDE SEQUENCE [LARGE SCALE GENOMIC DNA]</scope>
    <source>
        <strain evidence="22 23">DSM 11170</strain>
    </source>
</reference>
<dbReference type="InterPro" id="IPR005467">
    <property type="entry name" value="His_kinase_dom"/>
</dbReference>
<evidence type="ECO:0000256" key="5">
    <source>
        <dbReference type="ARBA" id="ARBA00018672"/>
    </source>
</evidence>
<evidence type="ECO:0000313" key="22">
    <source>
        <dbReference type="EMBL" id="TCP68725.1"/>
    </source>
</evidence>
<dbReference type="Pfam" id="PF00512">
    <property type="entry name" value="HisKA"/>
    <property type="match status" value="1"/>
</dbReference>
<comment type="subcellular location">
    <subcellularLocation>
        <location evidence="2">Membrane</location>
    </subcellularLocation>
</comment>
<dbReference type="GO" id="GO:0005524">
    <property type="term" value="F:ATP binding"/>
    <property type="evidence" value="ECO:0007669"/>
    <property type="project" value="UniProtKB-KW"/>
</dbReference>
<keyword evidence="12 19" id="KW-1133">Transmembrane helix</keyword>
<evidence type="ECO:0000256" key="19">
    <source>
        <dbReference type="SAM" id="Phobius"/>
    </source>
</evidence>
<protein>
    <recommendedName>
        <fullName evidence="16">Circadian input-output histidine kinase CikA</fullName>
        <ecNumber evidence="4">2.7.13.3</ecNumber>
    </recommendedName>
    <alternativeName>
        <fullName evidence="5">Stage 0 sporulation protein A homolog</fullName>
    </alternativeName>
</protein>
<keyword evidence="11" id="KW-0067">ATP-binding</keyword>
<keyword evidence="14 19" id="KW-0472">Membrane</keyword>
<name>A0A4R2SC25_9FIRM</name>
<dbReference type="InterPro" id="IPR001789">
    <property type="entry name" value="Sig_transdc_resp-reg_receiver"/>
</dbReference>
<keyword evidence="8 19" id="KW-0812">Transmembrane</keyword>
<dbReference type="InterPro" id="IPR011006">
    <property type="entry name" value="CheY-like_superfamily"/>
</dbReference>
<evidence type="ECO:0000313" key="23">
    <source>
        <dbReference type="Proteomes" id="UP000294813"/>
    </source>
</evidence>
<evidence type="ECO:0000259" key="20">
    <source>
        <dbReference type="PROSITE" id="PS50109"/>
    </source>
</evidence>
<evidence type="ECO:0000256" key="11">
    <source>
        <dbReference type="ARBA" id="ARBA00022840"/>
    </source>
</evidence>
<dbReference type="SMART" id="SM00388">
    <property type="entry name" value="HisKA"/>
    <property type="match status" value="1"/>
</dbReference>
<organism evidence="22 23">
    <name type="scientific">Heliophilum fasciatum</name>
    <dbReference type="NCBI Taxonomy" id="35700"/>
    <lineage>
        <taxon>Bacteria</taxon>
        <taxon>Bacillati</taxon>
        <taxon>Bacillota</taxon>
        <taxon>Clostridia</taxon>
        <taxon>Eubacteriales</taxon>
        <taxon>Heliobacteriaceae</taxon>
        <taxon>Heliophilum</taxon>
    </lineage>
</organism>
<feature type="transmembrane region" description="Helical" evidence="19">
    <location>
        <begin position="34"/>
        <end position="55"/>
    </location>
</feature>
<dbReference type="InterPro" id="IPR003661">
    <property type="entry name" value="HisK_dim/P_dom"/>
</dbReference>
<evidence type="ECO:0000256" key="8">
    <source>
        <dbReference type="ARBA" id="ARBA00022692"/>
    </source>
</evidence>
<feature type="transmembrane region" description="Helical" evidence="19">
    <location>
        <begin position="61"/>
        <end position="80"/>
    </location>
</feature>
<dbReference type="Pfam" id="PF02518">
    <property type="entry name" value="HATPase_c"/>
    <property type="match status" value="1"/>
</dbReference>
<evidence type="ECO:0000256" key="6">
    <source>
        <dbReference type="ARBA" id="ARBA00022553"/>
    </source>
</evidence>
<evidence type="ECO:0000256" key="10">
    <source>
        <dbReference type="ARBA" id="ARBA00022777"/>
    </source>
</evidence>
<dbReference type="PANTHER" id="PTHR45339:SF1">
    <property type="entry name" value="HYBRID SIGNAL TRANSDUCTION HISTIDINE KINASE J"/>
    <property type="match status" value="1"/>
</dbReference>
<dbReference type="PROSITE" id="PS50110">
    <property type="entry name" value="RESPONSE_REGULATORY"/>
    <property type="match status" value="1"/>
</dbReference>
<dbReference type="SUPFAM" id="SSF52172">
    <property type="entry name" value="CheY-like"/>
    <property type="match status" value="1"/>
</dbReference>
<evidence type="ECO:0000256" key="12">
    <source>
        <dbReference type="ARBA" id="ARBA00022989"/>
    </source>
</evidence>
<comment type="catalytic activity">
    <reaction evidence="1">
        <text>ATP + protein L-histidine = ADP + protein N-phospho-L-histidine.</text>
        <dbReference type="EC" id="2.7.13.3"/>
    </reaction>
</comment>
<dbReference type="Gene3D" id="1.10.287.130">
    <property type="match status" value="1"/>
</dbReference>
<dbReference type="RefSeq" id="WP_131917921.1">
    <property type="nucleotide sequence ID" value="NZ_JAOQNU010000002.1"/>
</dbReference>
<evidence type="ECO:0000256" key="2">
    <source>
        <dbReference type="ARBA" id="ARBA00004370"/>
    </source>
</evidence>
<dbReference type="CDD" id="cd00082">
    <property type="entry name" value="HisKA"/>
    <property type="match status" value="1"/>
</dbReference>
<keyword evidence="6 17" id="KW-0597">Phosphoprotein</keyword>
<evidence type="ECO:0000256" key="18">
    <source>
        <dbReference type="SAM" id="Coils"/>
    </source>
</evidence>
<gene>
    <name evidence="22" type="ORF">EDD73_102121</name>
</gene>
<keyword evidence="23" id="KW-1185">Reference proteome</keyword>
<comment type="similarity">
    <text evidence="3">In the N-terminal section; belongs to the phytochrome family.</text>
</comment>
<feature type="transmembrane region" description="Helical" evidence="19">
    <location>
        <begin position="122"/>
        <end position="138"/>
    </location>
</feature>
<dbReference type="AlphaFoldDB" id="A0A4R2SC25"/>